<dbReference type="PANTHER" id="PTHR46211">
    <property type="entry name" value="GLYCEROPHOSPHORYL DIESTER PHOSPHODIESTERASE"/>
    <property type="match status" value="1"/>
</dbReference>
<dbReference type="Pfam" id="PF03009">
    <property type="entry name" value="GDPD"/>
    <property type="match status" value="1"/>
</dbReference>
<organism evidence="2 3">
    <name type="scientific">Brachybacterium vulturis</name>
    <dbReference type="NCBI Taxonomy" id="2017484"/>
    <lineage>
        <taxon>Bacteria</taxon>
        <taxon>Bacillati</taxon>
        <taxon>Actinomycetota</taxon>
        <taxon>Actinomycetes</taxon>
        <taxon>Micrococcales</taxon>
        <taxon>Dermabacteraceae</taxon>
        <taxon>Brachybacterium</taxon>
    </lineage>
</organism>
<dbReference type="PANTHER" id="PTHR46211:SF1">
    <property type="entry name" value="GLYCEROPHOSPHODIESTER PHOSPHODIESTERASE, CYTOPLASMIC"/>
    <property type="match status" value="1"/>
</dbReference>
<sequence>MIVAHRGAMTHALENTIAAFQLAEQLGCRELELDLRPSADGRMVVIHDATLDRLAAHEDGRGLGAVAAMTLEELQRVPLRDGHRLHTFEEVCAATTAGLEVEIKDPAVVPLLAAFLKTRPEVVQRMRLTSFRAEALVQARELLPQIPRGMIVHRLPVTEKHPEGLDALLERTGASTLLSGWEGLTADAVAAQHAAGRRVHGWPLRTAEQMARAVAIGVDGTTVDDPQAAFEWYQQVLAARG</sequence>
<dbReference type="Gene3D" id="3.20.20.190">
    <property type="entry name" value="Phosphatidylinositol (PI) phosphodiesterase"/>
    <property type="match status" value="1"/>
</dbReference>
<protein>
    <submittedName>
        <fullName evidence="2">Glycerophosphodiester phosphodiesterase</fullName>
    </submittedName>
</protein>
<name>A0A291GS33_9MICO</name>
<dbReference type="SUPFAM" id="SSF51695">
    <property type="entry name" value="PLC-like phosphodiesterases"/>
    <property type="match status" value="1"/>
</dbReference>
<dbReference type="PROSITE" id="PS51704">
    <property type="entry name" value="GP_PDE"/>
    <property type="match status" value="1"/>
</dbReference>
<dbReference type="OrthoDB" id="5241788at2"/>
<dbReference type="EMBL" id="CP023563">
    <property type="protein sequence ID" value="ATG53061.1"/>
    <property type="molecule type" value="Genomic_DNA"/>
</dbReference>
<proteinExistence type="predicted"/>
<reference evidence="3" key="1">
    <citation type="submission" date="2017-09" db="EMBL/GenBank/DDBJ databases">
        <title>Brachybacterium sp. VM2412.</title>
        <authorList>
            <person name="Tak E.J."/>
            <person name="Bae J.-W."/>
        </authorList>
    </citation>
    <scope>NUCLEOTIDE SEQUENCE [LARGE SCALE GENOMIC DNA]</scope>
    <source>
        <strain evidence="3">VM2412</strain>
    </source>
</reference>
<evidence type="ECO:0000313" key="2">
    <source>
        <dbReference type="EMBL" id="ATG53061.1"/>
    </source>
</evidence>
<evidence type="ECO:0000259" key="1">
    <source>
        <dbReference type="PROSITE" id="PS51704"/>
    </source>
</evidence>
<feature type="domain" description="GP-PDE" evidence="1">
    <location>
        <begin position="1"/>
        <end position="233"/>
    </location>
</feature>
<evidence type="ECO:0000313" key="3">
    <source>
        <dbReference type="Proteomes" id="UP000218165"/>
    </source>
</evidence>
<dbReference type="PROSITE" id="PS50007">
    <property type="entry name" value="PIPLC_X_DOMAIN"/>
    <property type="match status" value="1"/>
</dbReference>
<gene>
    <name evidence="2" type="ORF">CFK38_02060</name>
</gene>
<dbReference type="InterPro" id="IPR030395">
    <property type="entry name" value="GP_PDE_dom"/>
</dbReference>
<dbReference type="KEGG" id="brz:CFK38_02060"/>
<accession>A0A291GS33</accession>
<dbReference type="GO" id="GO:0006629">
    <property type="term" value="P:lipid metabolic process"/>
    <property type="evidence" value="ECO:0007669"/>
    <property type="project" value="InterPro"/>
</dbReference>
<dbReference type="InterPro" id="IPR017946">
    <property type="entry name" value="PLC-like_Pdiesterase_TIM-brl"/>
</dbReference>
<dbReference type="Proteomes" id="UP000218165">
    <property type="component" value="Chromosome"/>
</dbReference>
<dbReference type="AlphaFoldDB" id="A0A291GS33"/>
<dbReference type="GO" id="GO:0008081">
    <property type="term" value="F:phosphoric diester hydrolase activity"/>
    <property type="evidence" value="ECO:0007669"/>
    <property type="project" value="InterPro"/>
</dbReference>
<keyword evidence="3" id="KW-1185">Reference proteome</keyword>